<dbReference type="SUPFAM" id="SSF51011">
    <property type="entry name" value="Glycosyl hydrolase domain"/>
    <property type="match status" value="1"/>
</dbReference>
<comment type="caution">
    <text evidence="10">The sequence shown here is derived from an EMBL/GenBank/DDBJ whole genome shotgun (WGS) entry which is preliminary data.</text>
</comment>
<keyword evidence="5" id="KW-0378">Hydrolase</keyword>
<accession>A0A8J3A0I0</accession>
<reference evidence="10" key="3">
    <citation type="submission" date="2020-09" db="EMBL/GenBank/DDBJ databases">
        <authorList>
            <person name="Sun Q."/>
            <person name="Zhou Y."/>
        </authorList>
    </citation>
    <scope>NUCLEOTIDE SEQUENCE</scope>
    <source>
        <strain evidence="10">CGMCC 1.14984</strain>
    </source>
</reference>
<keyword evidence="7" id="KW-0326">Glycosidase</keyword>
<dbReference type="SUPFAM" id="SSF51445">
    <property type="entry name" value="(Trans)glycosidases"/>
    <property type="match status" value="1"/>
</dbReference>
<dbReference type="InterPro" id="IPR017853">
    <property type="entry name" value="GH"/>
</dbReference>
<evidence type="ECO:0000256" key="8">
    <source>
        <dbReference type="SAM" id="SignalP"/>
    </source>
</evidence>
<dbReference type="InterPro" id="IPR010720">
    <property type="entry name" value="Alpha-L-AF_C"/>
</dbReference>
<evidence type="ECO:0000256" key="7">
    <source>
        <dbReference type="ARBA" id="ARBA00023295"/>
    </source>
</evidence>
<dbReference type="Pfam" id="PF06964">
    <property type="entry name" value="Alpha-L-AF_C"/>
    <property type="match status" value="1"/>
</dbReference>
<dbReference type="Proteomes" id="UP000621856">
    <property type="component" value="Unassembled WGS sequence"/>
</dbReference>
<name>A0A8J3A0I0_9PROT</name>
<keyword evidence="8" id="KW-0732">Signal</keyword>
<reference evidence="11 13" key="2">
    <citation type="submission" date="2020-02" db="EMBL/GenBank/DDBJ databases">
        <title>Genome sequence of Parvularcula flava strain NH6-79.</title>
        <authorList>
            <person name="Abdul Karim M.H."/>
            <person name="Lam M.Q."/>
            <person name="Chen S.J."/>
            <person name="Yahya A."/>
            <person name="Shahir S."/>
            <person name="Shamsir M.S."/>
            <person name="Chong C.S."/>
        </authorList>
    </citation>
    <scope>NUCLEOTIDE SEQUENCE [LARGE SCALE GENOMIC DNA]</scope>
    <source>
        <strain evidence="11 13">NH6-79</strain>
    </source>
</reference>
<dbReference type="InterPro" id="IPR055235">
    <property type="entry name" value="ASD1_cat"/>
</dbReference>
<evidence type="ECO:0000256" key="3">
    <source>
        <dbReference type="ARBA" id="ARBA00011165"/>
    </source>
</evidence>
<dbReference type="PANTHER" id="PTHR43576:SF2">
    <property type="entry name" value="INTRACELLULAR EXO-ALPHA-L-ARABINOFURANOSIDASE 2"/>
    <property type="match status" value="1"/>
</dbReference>
<proteinExistence type="inferred from homology"/>
<sequence length="514" mass="56185">MFRNSIAALAAFATMSAAGALSVAAAQTDIKIDRDAPIGTIQPEVYGQFLEHLGTQVYDGIWVGEDSDIPNTDGIRNDVYGALDRLDIPVIRWPGGCYADMYHWRDGIGDERTPRVNMSWGGTPEPNGFGTHEFFNLAEKLGAKTYLNVNLGSGTITEAADWLEYITATGDSALAQERRANGRENPWKIDYLSIGNETWGCGGNMRPAYYADLYAQWATLLKVEGEMPVRIISGSHEGNIDYSDEILDHPAMGNLSDGISVHYYTLPTGDWGEKGDALDFPEEEWISTLSRTIKMDGIIEEQLAMIDSHDLGEEKLGLYVDEWGMWVDGEEGAPALNQQNTIRDAVVAALNFDIFHKYADRVPMTNIAQMVNVLQAMILTDGPEMILTPTYHVYEMYVPFQGATALPVSFDSPDYSHGGETIPALSVSAAIAENGDILISVVNADASDAHDVTLPAFGAASATVRQLTGDSMDAHNSFDDPDAVTPVQFDVPVTSGKLRMRLEPRSVSVLRIEQ</sequence>
<organism evidence="10 12">
    <name type="scientific">Aquisalinus luteolus</name>
    <dbReference type="NCBI Taxonomy" id="1566827"/>
    <lineage>
        <taxon>Bacteria</taxon>
        <taxon>Pseudomonadati</taxon>
        <taxon>Pseudomonadota</taxon>
        <taxon>Alphaproteobacteria</taxon>
        <taxon>Parvularculales</taxon>
        <taxon>Parvularculaceae</taxon>
        <taxon>Aquisalinus</taxon>
    </lineage>
</organism>
<comment type="similarity">
    <text evidence="2">Belongs to the glycosyl hydrolase 51 family.</text>
</comment>
<feature type="domain" description="Alpha-L-arabinofuranosidase C-terminal" evidence="9">
    <location>
        <begin position="321"/>
        <end position="506"/>
    </location>
</feature>
<evidence type="ECO:0000256" key="4">
    <source>
        <dbReference type="ARBA" id="ARBA00012670"/>
    </source>
</evidence>
<evidence type="ECO:0000256" key="5">
    <source>
        <dbReference type="ARBA" id="ARBA00022801"/>
    </source>
</evidence>
<evidence type="ECO:0000259" key="9">
    <source>
        <dbReference type="SMART" id="SM00813"/>
    </source>
</evidence>
<dbReference type="Gene3D" id="2.60.40.1180">
    <property type="entry name" value="Golgi alpha-mannosidase II"/>
    <property type="match status" value="1"/>
</dbReference>
<dbReference type="Gene3D" id="3.20.20.80">
    <property type="entry name" value="Glycosidases"/>
    <property type="match status" value="1"/>
</dbReference>
<dbReference type="AlphaFoldDB" id="A0A8J3A0I0"/>
<evidence type="ECO:0000313" key="12">
    <source>
        <dbReference type="Proteomes" id="UP000621856"/>
    </source>
</evidence>
<dbReference type="EC" id="3.2.1.55" evidence="4"/>
<dbReference type="SMART" id="SM00813">
    <property type="entry name" value="Alpha-L-AF_C"/>
    <property type="match status" value="1"/>
</dbReference>
<dbReference type="Pfam" id="PF22848">
    <property type="entry name" value="ASD1_dom"/>
    <property type="match status" value="1"/>
</dbReference>
<dbReference type="InterPro" id="IPR013780">
    <property type="entry name" value="Glyco_hydro_b"/>
</dbReference>
<feature type="chain" id="PRO_5035214422" description="non-reducing end alpha-L-arabinofuranosidase" evidence="8">
    <location>
        <begin position="21"/>
        <end position="514"/>
    </location>
</feature>
<dbReference type="GO" id="GO:0000272">
    <property type="term" value="P:polysaccharide catabolic process"/>
    <property type="evidence" value="ECO:0007669"/>
    <property type="project" value="TreeGrafter"/>
</dbReference>
<comment type="subunit">
    <text evidence="3">Homohexamer; trimer of dimers.</text>
</comment>
<protein>
    <recommendedName>
        <fullName evidence="4">non-reducing end alpha-L-arabinofuranosidase</fullName>
        <ecNumber evidence="4">3.2.1.55</ecNumber>
    </recommendedName>
</protein>
<comment type="catalytic activity">
    <reaction evidence="1">
        <text>Hydrolysis of terminal non-reducing alpha-L-arabinofuranoside residues in alpha-L-arabinosides.</text>
        <dbReference type="EC" id="3.2.1.55"/>
    </reaction>
</comment>
<evidence type="ECO:0000313" key="10">
    <source>
        <dbReference type="EMBL" id="GGH92892.1"/>
    </source>
</evidence>
<dbReference type="GO" id="GO:0046556">
    <property type="term" value="F:alpha-L-arabinofuranosidase activity"/>
    <property type="evidence" value="ECO:0007669"/>
    <property type="project" value="UniProtKB-EC"/>
</dbReference>
<evidence type="ECO:0000313" key="11">
    <source>
        <dbReference type="EMBL" id="NHK26618.1"/>
    </source>
</evidence>
<dbReference type="EMBL" id="BMGZ01000001">
    <property type="protein sequence ID" value="GGH92892.1"/>
    <property type="molecule type" value="Genomic_DNA"/>
</dbReference>
<evidence type="ECO:0000313" key="13">
    <source>
        <dbReference type="Proteomes" id="UP000818603"/>
    </source>
</evidence>
<evidence type="ECO:0000256" key="6">
    <source>
        <dbReference type="ARBA" id="ARBA00023277"/>
    </source>
</evidence>
<evidence type="ECO:0000256" key="1">
    <source>
        <dbReference type="ARBA" id="ARBA00001462"/>
    </source>
</evidence>
<feature type="signal peptide" evidence="8">
    <location>
        <begin position="1"/>
        <end position="20"/>
    </location>
</feature>
<reference evidence="10" key="1">
    <citation type="journal article" date="2014" name="Int. J. Syst. Evol. Microbiol.">
        <title>Complete genome sequence of Corynebacterium casei LMG S-19264T (=DSM 44701T), isolated from a smear-ripened cheese.</title>
        <authorList>
            <consortium name="US DOE Joint Genome Institute (JGI-PGF)"/>
            <person name="Walter F."/>
            <person name="Albersmeier A."/>
            <person name="Kalinowski J."/>
            <person name="Ruckert C."/>
        </authorList>
    </citation>
    <scope>NUCLEOTIDE SEQUENCE</scope>
    <source>
        <strain evidence="10">CGMCC 1.14984</strain>
    </source>
</reference>
<dbReference type="PANTHER" id="PTHR43576">
    <property type="entry name" value="ALPHA-L-ARABINOFURANOSIDASE C-RELATED"/>
    <property type="match status" value="1"/>
</dbReference>
<dbReference type="RefSeq" id="WP_155136484.1">
    <property type="nucleotide sequence ID" value="NZ_BMGZ01000001.1"/>
</dbReference>
<dbReference type="GO" id="GO:0046373">
    <property type="term" value="P:L-arabinose metabolic process"/>
    <property type="evidence" value="ECO:0007669"/>
    <property type="project" value="InterPro"/>
</dbReference>
<evidence type="ECO:0000256" key="2">
    <source>
        <dbReference type="ARBA" id="ARBA00007186"/>
    </source>
</evidence>
<dbReference type="Proteomes" id="UP000818603">
    <property type="component" value="Unassembled WGS sequence"/>
</dbReference>
<dbReference type="EMBL" id="VCJR02000001">
    <property type="protein sequence ID" value="NHK26618.1"/>
    <property type="molecule type" value="Genomic_DNA"/>
</dbReference>
<gene>
    <name evidence="10" type="primary">abfA</name>
    <name evidence="11" type="ORF">FF098_001695</name>
    <name evidence="10" type="ORF">GCM10011355_03450</name>
</gene>
<keyword evidence="13" id="KW-1185">Reference proteome</keyword>
<keyword evidence="6" id="KW-0119">Carbohydrate metabolism</keyword>